<dbReference type="RefSeq" id="WP_193079667.1">
    <property type="nucleotide sequence ID" value="NZ_CP045201.1"/>
</dbReference>
<gene>
    <name evidence="7" type="ORF">F3W81_13515</name>
</gene>
<evidence type="ECO:0000256" key="2">
    <source>
        <dbReference type="ARBA" id="ARBA00022475"/>
    </source>
</evidence>
<feature type="transmembrane region" description="Helical" evidence="6">
    <location>
        <begin position="234"/>
        <end position="253"/>
    </location>
</feature>
<feature type="transmembrane region" description="Helical" evidence="6">
    <location>
        <begin position="393"/>
        <end position="410"/>
    </location>
</feature>
<name>A0A7L9WP65_9RHOB</name>
<keyword evidence="3 6" id="KW-0812">Transmembrane</keyword>
<keyword evidence="2" id="KW-1003">Cell membrane</keyword>
<evidence type="ECO:0000256" key="3">
    <source>
        <dbReference type="ARBA" id="ARBA00022692"/>
    </source>
</evidence>
<dbReference type="GO" id="GO:0005886">
    <property type="term" value="C:plasma membrane"/>
    <property type="evidence" value="ECO:0007669"/>
    <property type="project" value="UniProtKB-SubCell"/>
</dbReference>
<keyword evidence="5 6" id="KW-0472">Membrane</keyword>
<dbReference type="KEGG" id="pshq:F3W81_13515"/>
<accession>A0A7L9WP65</accession>
<feature type="transmembrane region" description="Helical" evidence="6">
    <location>
        <begin position="100"/>
        <end position="124"/>
    </location>
</feature>
<dbReference type="CDD" id="cd06581">
    <property type="entry name" value="TM_PBP1_LivM_like"/>
    <property type="match status" value="1"/>
</dbReference>
<evidence type="ECO:0000256" key="5">
    <source>
        <dbReference type="ARBA" id="ARBA00023136"/>
    </source>
</evidence>
<sequence>MTDMTTTYVNLAPSRAEKFRQRVLPMILFALALAVIPLFGPSRTTLTLMNHMGINIVFALSFNMLLGRAGMLSFGHAVYLGLGGYFCVHVMNWIAAGSGIWGAVPVFSMPAFGFAAGALAGAVIGWPSCRRAGTPFAMISLGVAELVAAAGFMFDSLFGGEMGISADRMGGHEFLGLTLGPLEDVYWYIAFWTFVGVVGMYAFTRTPLGKLSEATRDNPERVEFVGYNPQRVRYLVFIFAGAFAGLAGGMSAVQDEIFTPENLSLVPSGAILIAAYVGGIRYFTGPIMGAIVMTYMGSNLSDYTAGWLLYLGLMFVGVVMFVPDGIAGVVYGTWDIISGGKFREVAGSWAIRLLGLALMAVSTITLVEVAFRWSDGYGEVFEPFGLALHHGSLLTWIVVVVPFALGALLLRQAARAENEVTT</sequence>
<feature type="transmembrane region" description="Helical" evidence="6">
    <location>
        <begin position="185"/>
        <end position="203"/>
    </location>
</feature>
<dbReference type="InterPro" id="IPR001851">
    <property type="entry name" value="ABC_transp_permease"/>
</dbReference>
<organism evidence="7 8">
    <name type="scientific">Pseudooceanicola spongiae</name>
    <dbReference type="NCBI Taxonomy" id="2613965"/>
    <lineage>
        <taxon>Bacteria</taxon>
        <taxon>Pseudomonadati</taxon>
        <taxon>Pseudomonadota</taxon>
        <taxon>Alphaproteobacteria</taxon>
        <taxon>Rhodobacterales</taxon>
        <taxon>Paracoccaceae</taxon>
        <taxon>Pseudooceanicola</taxon>
    </lineage>
</organism>
<dbReference type="AlphaFoldDB" id="A0A7L9WP65"/>
<feature type="transmembrane region" description="Helical" evidence="6">
    <location>
        <begin position="136"/>
        <end position="154"/>
    </location>
</feature>
<dbReference type="GO" id="GO:0015658">
    <property type="term" value="F:branched-chain amino acid transmembrane transporter activity"/>
    <property type="evidence" value="ECO:0007669"/>
    <property type="project" value="InterPro"/>
</dbReference>
<dbReference type="InterPro" id="IPR043428">
    <property type="entry name" value="LivM-like"/>
</dbReference>
<feature type="transmembrane region" description="Helical" evidence="6">
    <location>
        <begin position="77"/>
        <end position="94"/>
    </location>
</feature>
<feature type="transmembrane region" description="Helical" evidence="6">
    <location>
        <begin position="353"/>
        <end position="373"/>
    </location>
</feature>
<protein>
    <submittedName>
        <fullName evidence="7">Branched-chain amino acid ABC transporter permease</fullName>
    </submittedName>
</protein>
<evidence type="ECO:0000313" key="7">
    <source>
        <dbReference type="EMBL" id="QOL81753.1"/>
    </source>
</evidence>
<comment type="subcellular location">
    <subcellularLocation>
        <location evidence="1">Cell membrane</location>
        <topology evidence="1">Multi-pass membrane protein</topology>
    </subcellularLocation>
</comment>
<dbReference type="PANTHER" id="PTHR30482">
    <property type="entry name" value="HIGH-AFFINITY BRANCHED-CHAIN AMINO ACID TRANSPORT SYSTEM PERMEASE"/>
    <property type="match status" value="1"/>
</dbReference>
<keyword evidence="4 6" id="KW-1133">Transmembrane helix</keyword>
<dbReference type="EMBL" id="CP045201">
    <property type="protein sequence ID" value="QOL81753.1"/>
    <property type="molecule type" value="Genomic_DNA"/>
</dbReference>
<evidence type="ECO:0000313" key="8">
    <source>
        <dbReference type="Proteomes" id="UP000594118"/>
    </source>
</evidence>
<dbReference type="Pfam" id="PF02653">
    <property type="entry name" value="BPD_transp_2"/>
    <property type="match status" value="1"/>
</dbReference>
<evidence type="ECO:0000256" key="4">
    <source>
        <dbReference type="ARBA" id="ARBA00022989"/>
    </source>
</evidence>
<evidence type="ECO:0000256" key="6">
    <source>
        <dbReference type="SAM" id="Phobius"/>
    </source>
</evidence>
<reference evidence="7 8" key="1">
    <citation type="submission" date="2019-10" db="EMBL/GenBank/DDBJ databases">
        <title>Pseudopuniceibacterium sp. HQ09 islated from Antarctica.</title>
        <authorList>
            <person name="Liao L."/>
            <person name="Su S."/>
            <person name="Chen B."/>
            <person name="Yu Y."/>
        </authorList>
    </citation>
    <scope>NUCLEOTIDE SEQUENCE [LARGE SCALE GENOMIC DNA]</scope>
    <source>
        <strain evidence="7 8">HQ09</strain>
    </source>
</reference>
<feature type="transmembrane region" description="Helical" evidence="6">
    <location>
        <begin position="46"/>
        <end position="65"/>
    </location>
</feature>
<evidence type="ECO:0000256" key="1">
    <source>
        <dbReference type="ARBA" id="ARBA00004651"/>
    </source>
</evidence>
<keyword evidence="8" id="KW-1185">Reference proteome</keyword>
<dbReference type="Proteomes" id="UP000594118">
    <property type="component" value="Chromosome"/>
</dbReference>
<feature type="transmembrane region" description="Helical" evidence="6">
    <location>
        <begin position="23"/>
        <end position="40"/>
    </location>
</feature>
<proteinExistence type="predicted"/>
<feature type="transmembrane region" description="Helical" evidence="6">
    <location>
        <begin position="307"/>
        <end position="332"/>
    </location>
</feature>
<dbReference type="PANTHER" id="PTHR30482:SF17">
    <property type="entry name" value="ABC TRANSPORTER ATP-BINDING PROTEIN"/>
    <property type="match status" value="1"/>
</dbReference>